<dbReference type="EMBL" id="CP006272">
    <property type="protein sequence ID" value="AGZ43511.1"/>
    <property type="molecule type" value="Genomic_DNA"/>
</dbReference>
<dbReference type="SMART" id="SM00327">
    <property type="entry name" value="VWA"/>
    <property type="match status" value="1"/>
</dbReference>
<dbReference type="OrthoDB" id="568872at2"/>
<dbReference type="PATRIC" id="fig|1246995.3.peg.5319"/>
<protein>
    <submittedName>
        <fullName evidence="2">Collagen alpha-1(VII) chain</fullName>
    </submittedName>
</protein>
<gene>
    <name evidence="2" type="ORF">AFR_26245</name>
</gene>
<dbReference type="Pfam" id="PF18571">
    <property type="entry name" value="VWA_3_C"/>
    <property type="match status" value="1"/>
</dbReference>
<evidence type="ECO:0000313" key="3">
    <source>
        <dbReference type="Proteomes" id="UP000017746"/>
    </source>
</evidence>
<dbReference type="PANTHER" id="PTHR45737:SF6">
    <property type="entry name" value="VON WILLEBRAND FACTOR A DOMAIN-CONTAINING PROTEIN 5A"/>
    <property type="match status" value="1"/>
</dbReference>
<dbReference type="Gene3D" id="1.20.120.1690">
    <property type="match status" value="1"/>
</dbReference>
<evidence type="ECO:0000313" key="2">
    <source>
        <dbReference type="EMBL" id="AGZ43511.1"/>
    </source>
</evidence>
<dbReference type="RefSeq" id="WP_023364284.1">
    <property type="nucleotide sequence ID" value="NC_022657.1"/>
</dbReference>
<keyword evidence="3" id="KW-1185">Reference proteome</keyword>
<dbReference type="Pfam" id="PF13768">
    <property type="entry name" value="VWA_3"/>
    <property type="match status" value="1"/>
</dbReference>
<reference evidence="2 3" key="1">
    <citation type="journal article" date="2014" name="J. Biotechnol.">
        <title>Complete genome sequence of the actinobacterium Actinoplanes friuliensis HAG 010964, producer of the lipopeptide antibiotic friulimycin.</title>
        <authorList>
            <person name="Ruckert C."/>
            <person name="Szczepanowski R."/>
            <person name="Albersmeier A."/>
            <person name="Goesmann A."/>
            <person name="Fischer N."/>
            <person name="Steinkamper A."/>
            <person name="Puhler A."/>
            <person name="Biener R."/>
            <person name="Schwartz D."/>
            <person name="Kalinowski J."/>
        </authorList>
    </citation>
    <scope>NUCLEOTIDE SEQUENCE [LARGE SCALE GENOMIC DNA]</scope>
    <source>
        <strain evidence="2 3">DSM 7358</strain>
    </source>
</reference>
<keyword evidence="2" id="KW-0176">Collagen</keyword>
<dbReference type="InterPro" id="IPR036465">
    <property type="entry name" value="vWFA_dom_sf"/>
</dbReference>
<name>U5W6C6_9ACTN</name>
<proteinExistence type="predicted"/>
<sequence length="421" mass="44463">MPYTAEAFQNEFLALGATEVNAIVTVASSGAEGGRRTAGATEIIIVDCSGSMQAEGRMAAARQAAKAAVNCIDDGVRFAIIAGVSTAQQLFPAPGQLAVATAETRAQAISAIDRLQANGGTAMGAWLKLAGQLFSQRPGDITHAILLTDGENGEYQGYLESVLQEIGGSFTCDCRGVGTNWTVSELRKIATAMLGTVDIVARPQDLAEAFEQMMTAAMGKTSADVQLKVWTPVNSTVRFVKQVEPQVADLTGKRVEDGPRAGRYPLGSWGSESRDYHVCIDVTAGAAGDEMLAARVSVVEGDTVLAQTLVRAVWTEDSALSTRINRQVAHYTGQAELADAIQQGIEARKAGDDRTATLKFGRAAQLAHESGNTATEELLATVVDIEDAATGTVRLRRKVEAADEMALDTRSTKTVRVGRAQ</sequence>
<dbReference type="PROSITE" id="PS50234">
    <property type="entry name" value="VWFA"/>
    <property type="match status" value="1"/>
</dbReference>
<dbReference type="Proteomes" id="UP000017746">
    <property type="component" value="Chromosome"/>
</dbReference>
<dbReference type="eggNOG" id="COG2304">
    <property type="taxonomic scope" value="Bacteria"/>
</dbReference>
<feature type="domain" description="VWFA" evidence="1">
    <location>
        <begin position="41"/>
        <end position="218"/>
    </location>
</feature>
<dbReference type="InterPro" id="IPR002035">
    <property type="entry name" value="VWF_A"/>
</dbReference>
<evidence type="ECO:0000259" key="1">
    <source>
        <dbReference type="PROSITE" id="PS50234"/>
    </source>
</evidence>
<dbReference type="InterPro" id="IPR041176">
    <property type="entry name" value="VWA_3_C"/>
</dbReference>
<accession>U5W6C6</accession>
<dbReference type="AlphaFoldDB" id="U5W6C6"/>
<dbReference type="PANTHER" id="PTHR45737">
    <property type="entry name" value="VON WILLEBRAND FACTOR A DOMAIN-CONTAINING PROTEIN 5A"/>
    <property type="match status" value="1"/>
</dbReference>
<dbReference type="Gene3D" id="2.60.40.3670">
    <property type="match status" value="1"/>
</dbReference>
<dbReference type="KEGG" id="afs:AFR_26245"/>
<dbReference type="HOGENOM" id="CLU_564765_0_0_11"/>
<dbReference type="STRING" id="1246995.AFR_26245"/>
<organism evidence="2 3">
    <name type="scientific">Actinoplanes friuliensis DSM 7358</name>
    <dbReference type="NCBI Taxonomy" id="1246995"/>
    <lineage>
        <taxon>Bacteria</taxon>
        <taxon>Bacillati</taxon>
        <taxon>Actinomycetota</taxon>
        <taxon>Actinomycetes</taxon>
        <taxon>Micromonosporales</taxon>
        <taxon>Micromonosporaceae</taxon>
        <taxon>Actinoplanes</taxon>
    </lineage>
</organism>
<dbReference type="Gene3D" id="3.40.50.410">
    <property type="entry name" value="von Willebrand factor, type A domain"/>
    <property type="match status" value="1"/>
</dbReference>
<dbReference type="SUPFAM" id="SSF53300">
    <property type="entry name" value="vWA-like"/>
    <property type="match status" value="1"/>
</dbReference>